<dbReference type="SUPFAM" id="SSF140490">
    <property type="entry name" value="Nqo1C-terminal domain-like"/>
    <property type="match status" value="1"/>
</dbReference>
<evidence type="ECO:0000256" key="3">
    <source>
        <dbReference type="ARBA" id="ARBA00023014"/>
    </source>
</evidence>
<dbReference type="Gene3D" id="3.50.50.60">
    <property type="entry name" value="FAD/NAD(P)-binding domain"/>
    <property type="match status" value="2"/>
</dbReference>
<keyword evidence="8" id="KW-1185">Reference proteome</keyword>
<dbReference type="Gene3D" id="3.30.70.20">
    <property type="match status" value="1"/>
</dbReference>
<protein>
    <recommendedName>
        <fullName evidence="9">FAD-dependent oxidoreductase</fullName>
    </recommendedName>
</protein>
<dbReference type="Pfam" id="PF14691">
    <property type="entry name" value="Fer4_20"/>
    <property type="match status" value="1"/>
</dbReference>
<dbReference type="PANTHER" id="PTHR42783">
    <property type="entry name" value="GLUTAMATE SYNTHASE [NADPH] SMALL CHAIN"/>
    <property type="match status" value="1"/>
</dbReference>
<keyword evidence="2" id="KW-0408">Iron</keyword>
<dbReference type="Pfam" id="PF12838">
    <property type="entry name" value="Fer4_7"/>
    <property type="match status" value="1"/>
</dbReference>
<dbReference type="Gene3D" id="3.10.20.600">
    <property type="match status" value="1"/>
</dbReference>
<feature type="domain" description="FAD/NAD(P)-binding" evidence="4">
    <location>
        <begin position="480"/>
        <end position="777"/>
    </location>
</feature>
<dbReference type="GO" id="GO:0046872">
    <property type="term" value="F:metal ion binding"/>
    <property type="evidence" value="ECO:0007669"/>
    <property type="project" value="UniProtKB-KW"/>
</dbReference>
<dbReference type="InterPro" id="IPR009051">
    <property type="entry name" value="Helical_ferredxn"/>
</dbReference>
<dbReference type="SUPFAM" id="SSF142984">
    <property type="entry name" value="Nqo1 middle domain-like"/>
    <property type="match status" value="1"/>
</dbReference>
<dbReference type="RefSeq" id="WP_338603142.1">
    <property type="nucleotide sequence ID" value="NZ_AP028679.1"/>
</dbReference>
<dbReference type="SUPFAM" id="SSF51971">
    <property type="entry name" value="Nucleotide-binding domain"/>
    <property type="match status" value="1"/>
</dbReference>
<proteinExistence type="predicted"/>
<evidence type="ECO:0000256" key="1">
    <source>
        <dbReference type="ARBA" id="ARBA00022723"/>
    </source>
</evidence>
<dbReference type="InterPro" id="IPR017900">
    <property type="entry name" value="4Fe4S_Fe_S_CS"/>
</dbReference>
<dbReference type="KEGG" id="dmp:FAK_38600"/>
<dbReference type="InterPro" id="IPR036188">
    <property type="entry name" value="FAD/NAD-bd_sf"/>
</dbReference>
<evidence type="ECO:0000313" key="7">
    <source>
        <dbReference type="EMBL" id="BEQ16794.1"/>
    </source>
</evidence>
<dbReference type="Pfam" id="PF07992">
    <property type="entry name" value="Pyr_redox_2"/>
    <property type="match status" value="1"/>
</dbReference>
<gene>
    <name evidence="7" type="ORF">FAK_38600</name>
</gene>
<dbReference type="Proteomes" id="UP001366166">
    <property type="component" value="Chromosome"/>
</dbReference>
<dbReference type="SUPFAM" id="SSF46548">
    <property type="entry name" value="alpha-helical ferredoxin"/>
    <property type="match status" value="2"/>
</dbReference>
<evidence type="ECO:0000259" key="4">
    <source>
        <dbReference type="Pfam" id="PF07992"/>
    </source>
</evidence>
<organism evidence="7 8">
    <name type="scientific">Desulfoferula mesophila</name>
    <dbReference type="NCBI Taxonomy" id="3058419"/>
    <lineage>
        <taxon>Bacteria</taxon>
        <taxon>Pseudomonadati</taxon>
        <taxon>Thermodesulfobacteriota</taxon>
        <taxon>Desulfarculia</taxon>
        <taxon>Desulfarculales</taxon>
        <taxon>Desulfarculaceae</taxon>
        <taxon>Desulfoferula</taxon>
    </lineage>
</organism>
<dbReference type="SUPFAM" id="SSF54862">
    <property type="entry name" value="4Fe-4S ferredoxins"/>
    <property type="match status" value="1"/>
</dbReference>
<keyword evidence="1" id="KW-0479">Metal-binding</keyword>
<dbReference type="PANTHER" id="PTHR42783:SF3">
    <property type="entry name" value="GLUTAMATE SYNTHASE [NADPH] SMALL CHAIN-RELATED"/>
    <property type="match status" value="1"/>
</dbReference>
<dbReference type="SUPFAM" id="SSF142019">
    <property type="entry name" value="Nqo1 FMN-binding domain-like"/>
    <property type="match status" value="1"/>
</dbReference>
<feature type="domain" description="4Fe-4S ferredoxin-type" evidence="5">
    <location>
        <begin position="861"/>
        <end position="915"/>
    </location>
</feature>
<keyword evidence="3" id="KW-0411">Iron-sulfur</keyword>
<dbReference type="PRINTS" id="PR00419">
    <property type="entry name" value="ADXRDTASE"/>
</dbReference>
<name>A0AAU9EUL3_9BACT</name>
<dbReference type="InterPro" id="IPR017896">
    <property type="entry name" value="4Fe4S_Fe-S-bd"/>
</dbReference>
<evidence type="ECO:0008006" key="9">
    <source>
        <dbReference type="Google" id="ProtNLM"/>
    </source>
</evidence>
<dbReference type="InterPro" id="IPR023753">
    <property type="entry name" value="FAD/NAD-binding_dom"/>
</dbReference>
<reference evidence="8" key="1">
    <citation type="journal article" date="2023" name="Arch. Microbiol.">
        <title>Desulfoferula mesophilus gen. nov. sp. nov., a mesophilic sulfate-reducing bacterium isolated from a brackish lake sediment.</title>
        <authorList>
            <person name="Watanabe T."/>
            <person name="Yabe T."/>
            <person name="Tsuji J.M."/>
            <person name="Fukui M."/>
        </authorList>
    </citation>
    <scope>NUCLEOTIDE SEQUENCE [LARGE SCALE GENOMIC DNA]</scope>
    <source>
        <strain evidence="8">12FAK</strain>
    </source>
</reference>
<dbReference type="AlphaFoldDB" id="A0AAU9EUL3"/>
<accession>A0AAU9EUL3</accession>
<dbReference type="InterPro" id="IPR037207">
    <property type="entry name" value="Nuop51_4Fe4S-bd_sf"/>
</dbReference>
<dbReference type="Gene3D" id="1.10.1060.10">
    <property type="entry name" value="Alpha-helical ferredoxin"/>
    <property type="match status" value="1"/>
</dbReference>
<dbReference type="PROSITE" id="PS00198">
    <property type="entry name" value="4FE4S_FER_1"/>
    <property type="match status" value="1"/>
</dbReference>
<evidence type="ECO:0000256" key="2">
    <source>
        <dbReference type="ARBA" id="ARBA00023004"/>
    </source>
</evidence>
<dbReference type="GO" id="GO:0051536">
    <property type="term" value="F:iron-sulfur cluster binding"/>
    <property type="evidence" value="ECO:0007669"/>
    <property type="project" value="UniProtKB-KW"/>
</dbReference>
<dbReference type="GO" id="GO:0016491">
    <property type="term" value="F:oxidoreductase activity"/>
    <property type="evidence" value="ECO:0007669"/>
    <property type="project" value="InterPro"/>
</dbReference>
<sequence length="997" mass="107230">MSSPATDVPYPLLERLKDDQLPQLDHYLDAGGFAITKMDLLEAVVRLRDSGLRRRKEAGQPIFLNWWDFARAKQQGEMVADARLRDPQGLAESSLLSHDPYGVIEALYLAHLVTGARQALILLDPSLDYLRPVLLDAMDQLARRGIPAGRELELKVLVGDGPPPATQNGRVRLTHCLETWYQVLRILKHPGPGPERQAQPATRLITVGGATASKGLVEVELGQPLSRILEQVGGIKLDGSVKALALDSGVGGFLPADAGGLTMAPEEMMIAGVRPGFGTLYAVGPETCIVDLTRRALIRLAQLGEHPSEDSRSLTWHAVRLTIQLTLRRGGPETLEQLEAITAQLERMGSPAAWPLVSSLRYFHDEWEAHAAGRSCPTYDCNKPTVAPCHYGCPAGIDIPSFIALIGQGKYSEAVRVIRQDNPLPYICGLVCPAPCERSCLRAQMDQPISIRAMKAVAARHALAEGGYPRPQTAPPSGKRVAVIGGGPAGLTAAYFLAVQGHEVTLFEAQEVMGGTTFMGIPAYRLPREVIDAEVVAIAEVGVDIRQGQALGRDFTLDQLKAEGYEAVYLGIGAQQGFTLGIEGEENYPQVHDAITFLRGVSLGTQGKPAERVVVVGGGNAAMDAARTCRRLGCEVTISYRRTRGEMPAHDEEIEDALAEGIDIAFLTVPIAVMGEGGQVTGLKCLRAELGPPDASGRRRPQPVEGSDFVMPAGAVIAAISQRPDLTCLGPWAQDSSLCARTVMADPDSGQTSLEWLFAGGDAVTGPATVVEAVAAGKRSALAMDAYLSGEKLDEALIYPRPRAQVETLMMGAEEKIHLERPDIPKLDPKVRAATFDQAELGLTDEMGLNEAKRCLRCDLCIGCGLCQSACAEVGVNALVLEDTKTERGVILDLERAADRCIGCGSCANACPTGAIRLVDDNGKRKTTLVGTVLKDMELVKCSSCGQPYAPAAYLERLAGRLEKHHKPHRLGEYICPDCARQQSARQQWSGRFARLK</sequence>
<evidence type="ECO:0000259" key="5">
    <source>
        <dbReference type="Pfam" id="PF12838"/>
    </source>
</evidence>
<feature type="domain" description="Dihydroprymidine dehydrogenase" evidence="6">
    <location>
        <begin position="381"/>
        <end position="464"/>
    </location>
</feature>
<dbReference type="InterPro" id="IPR028261">
    <property type="entry name" value="DPD_II"/>
</dbReference>
<evidence type="ECO:0000259" key="6">
    <source>
        <dbReference type="Pfam" id="PF14691"/>
    </source>
</evidence>
<evidence type="ECO:0000313" key="8">
    <source>
        <dbReference type="Proteomes" id="UP001366166"/>
    </source>
</evidence>
<dbReference type="InterPro" id="IPR037225">
    <property type="entry name" value="Nuo51_FMN-bd_sf"/>
</dbReference>
<dbReference type="EMBL" id="AP028679">
    <property type="protein sequence ID" value="BEQ16794.1"/>
    <property type="molecule type" value="Genomic_DNA"/>
</dbReference>